<organism evidence="3 4">
    <name type="scientific">Eleusine coracana subsp. coracana</name>
    <dbReference type="NCBI Taxonomy" id="191504"/>
    <lineage>
        <taxon>Eukaryota</taxon>
        <taxon>Viridiplantae</taxon>
        <taxon>Streptophyta</taxon>
        <taxon>Embryophyta</taxon>
        <taxon>Tracheophyta</taxon>
        <taxon>Spermatophyta</taxon>
        <taxon>Magnoliopsida</taxon>
        <taxon>Liliopsida</taxon>
        <taxon>Poales</taxon>
        <taxon>Poaceae</taxon>
        <taxon>PACMAD clade</taxon>
        <taxon>Chloridoideae</taxon>
        <taxon>Cynodonteae</taxon>
        <taxon>Eleusininae</taxon>
        <taxon>Eleusine</taxon>
    </lineage>
</organism>
<feature type="compositionally biased region" description="Low complexity" evidence="1">
    <location>
        <begin position="1"/>
        <end position="14"/>
    </location>
</feature>
<sequence length="465" mass="52636">MGTKAAPPSAPATTGRKRKGRTFPPAAGRRRRRNPAPEVHEGGWASLPTDITLLVAGRVLDGDVVDYISFRAVCSGWRACTACPREPTMLDPRLRPRAWIALCDGDAVRPDEAGEIAFFHTRTARCIRVRLPELRRYRIVGFTDGLVILLHKRTTAVRVLHPFTRVAVDLPPLAPAFHRAVKHRNAMLEMNAAVCTAASGISIAVVACFPWVHVVLSAEPGHQGWEVIHKSMELLNTLPFQGRLYGIVSSYRQIVQVYPPNPLGPVVAHVPPRFAQRVHCSYLVESGGHILLVVRYEHGYWKHVEPWKRFTFATFKVSSVSRLWQFFPVCNLGDRALFLWQDRCLSISAKDLPSVRRNSLYFSFPLANHVILHCLTYRSFERPTTFCQVHDSKERIRPSVRPFTIADHLLTYCSHREWARGLMFHEYYQSRMFTRSQAKDDVLSSGPEARGLLPYVSDSATSMRP</sequence>
<dbReference type="InterPro" id="IPR005174">
    <property type="entry name" value="KIB1-4_b-propeller"/>
</dbReference>
<comment type="caution">
    <text evidence="3">The sequence shown here is derived from an EMBL/GenBank/DDBJ whole genome shotgun (WGS) entry which is preliminary data.</text>
</comment>
<dbReference type="PANTHER" id="PTHR33165:SF72">
    <property type="entry name" value="F-BOX DOMAIN-CONTAINING PROTEIN"/>
    <property type="match status" value="1"/>
</dbReference>
<reference evidence="3" key="1">
    <citation type="journal article" date="2018" name="DNA Res.">
        <title>Multiple hybrid de novo genome assembly of finger millet, an orphan allotetraploid crop.</title>
        <authorList>
            <person name="Hatakeyama M."/>
            <person name="Aluri S."/>
            <person name="Balachadran M.T."/>
            <person name="Sivarajan S.R."/>
            <person name="Patrignani A."/>
            <person name="Gruter S."/>
            <person name="Poveda L."/>
            <person name="Shimizu-Inatsugi R."/>
            <person name="Baeten J."/>
            <person name="Francoijs K.J."/>
            <person name="Nataraja K.N."/>
            <person name="Reddy Y.A.N."/>
            <person name="Phadnis S."/>
            <person name="Ravikumar R.L."/>
            <person name="Schlapbach R."/>
            <person name="Sreeman S.M."/>
            <person name="Shimizu K.K."/>
        </authorList>
    </citation>
    <scope>NUCLEOTIDE SEQUENCE</scope>
</reference>
<gene>
    <name evidence="3" type="primary">gb18692</name>
    <name evidence="3" type="ORF">PR202_gb18692</name>
</gene>
<name>A0AAV5F3Z1_ELECO</name>
<evidence type="ECO:0000256" key="1">
    <source>
        <dbReference type="SAM" id="MobiDB-lite"/>
    </source>
</evidence>
<dbReference type="Proteomes" id="UP001054889">
    <property type="component" value="Unassembled WGS sequence"/>
</dbReference>
<dbReference type="AlphaFoldDB" id="A0AAV5F3Z1"/>
<evidence type="ECO:0000259" key="2">
    <source>
        <dbReference type="Pfam" id="PF03478"/>
    </source>
</evidence>
<evidence type="ECO:0000313" key="4">
    <source>
        <dbReference type="Proteomes" id="UP001054889"/>
    </source>
</evidence>
<accession>A0AAV5F3Z1</accession>
<feature type="region of interest" description="Disordered" evidence="1">
    <location>
        <begin position="1"/>
        <end position="41"/>
    </location>
</feature>
<dbReference type="PANTHER" id="PTHR33165">
    <property type="entry name" value="F-BOX DOMAIN CONTAINING PROTEIN-LIKE-RELATED"/>
    <property type="match status" value="1"/>
</dbReference>
<protein>
    <recommendedName>
        <fullName evidence="2">KIB1-4 beta-propeller domain-containing protein</fullName>
    </recommendedName>
</protein>
<dbReference type="EMBL" id="BQKI01000082">
    <property type="protein sequence ID" value="GJN30389.1"/>
    <property type="molecule type" value="Genomic_DNA"/>
</dbReference>
<dbReference type="Pfam" id="PF03478">
    <property type="entry name" value="Beta-prop_KIB1-4"/>
    <property type="match status" value="1"/>
</dbReference>
<proteinExistence type="predicted"/>
<feature type="domain" description="KIB1-4 beta-propeller" evidence="2">
    <location>
        <begin position="122"/>
        <end position="363"/>
    </location>
</feature>
<evidence type="ECO:0000313" key="3">
    <source>
        <dbReference type="EMBL" id="GJN30389.1"/>
    </source>
</evidence>
<reference evidence="3" key="2">
    <citation type="submission" date="2021-12" db="EMBL/GenBank/DDBJ databases">
        <title>Resequencing data analysis of finger millet.</title>
        <authorList>
            <person name="Hatakeyama M."/>
            <person name="Aluri S."/>
            <person name="Balachadran M.T."/>
            <person name="Sivarajan S.R."/>
            <person name="Poveda L."/>
            <person name="Shimizu-Inatsugi R."/>
            <person name="Schlapbach R."/>
            <person name="Sreeman S.M."/>
            <person name="Shimizu K.K."/>
        </authorList>
    </citation>
    <scope>NUCLEOTIDE SEQUENCE</scope>
</reference>
<keyword evidence="4" id="KW-1185">Reference proteome</keyword>